<gene>
    <name evidence="1" type="ORF">GA0070560_10237</name>
</gene>
<dbReference type="RefSeq" id="WP_211565736.1">
    <property type="nucleotide sequence ID" value="NZ_FMDN01000002.1"/>
</dbReference>
<keyword evidence="2" id="KW-1185">Reference proteome</keyword>
<dbReference type="AlphaFoldDB" id="A0A1C5GTK3"/>
<name>A0A1C5GTK3_9ACTN</name>
<protein>
    <submittedName>
        <fullName evidence="1">Uncharacterized protein</fullName>
    </submittedName>
</protein>
<accession>A0A1C5GTK3</accession>
<evidence type="ECO:0000313" key="2">
    <source>
        <dbReference type="Proteomes" id="UP000199408"/>
    </source>
</evidence>
<evidence type="ECO:0000313" key="1">
    <source>
        <dbReference type="EMBL" id="SCG36877.1"/>
    </source>
</evidence>
<organism evidence="1 2">
    <name type="scientific">Micromonospora halophytica</name>
    <dbReference type="NCBI Taxonomy" id="47864"/>
    <lineage>
        <taxon>Bacteria</taxon>
        <taxon>Bacillati</taxon>
        <taxon>Actinomycetota</taxon>
        <taxon>Actinomycetes</taxon>
        <taxon>Micromonosporales</taxon>
        <taxon>Micromonosporaceae</taxon>
        <taxon>Micromonospora</taxon>
    </lineage>
</organism>
<proteinExistence type="predicted"/>
<reference evidence="2" key="1">
    <citation type="submission" date="2016-06" db="EMBL/GenBank/DDBJ databases">
        <authorList>
            <person name="Varghese N."/>
        </authorList>
    </citation>
    <scope>NUCLEOTIDE SEQUENCE [LARGE SCALE GENOMIC DNA]</scope>
    <source>
        <strain evidence="2">DSM 43171</strain>
    </source>
</reference>
<dbReference type="EMBL" id="FMDN01000002">
    <property type="protein sequence ID" value="SCG36877.1"/>
    <property type="molecule type" value="Genomic_DNA"/>
</dbReference>
<sequence length="62" mass="6173">MVNRAEKIRVRPSFCLGQGDLGDVLTVGRVEPGGGATGPAVAQRGAVGEVDADLVEPGAGAQ</sequence>
<dbReference type="Proteomes" id="UP000199408">
    <property type="component" value="Unassembled WGS sequence"/>
</dbReference>